<name>A0A1I6I453_9EURY</name>
<sequence>MPSRRDVLRLAGGSLPFLAGCVAGPPAGDAASPESATETSRRTATTPATTAPTATGPTADVRIREVTVTPSLVALNSPDSIGTDGDRDDQFVVAGVGSRGRLPFDRAAFELATEETTYAPTAARQVTAYGMLWGHGDPYEPETGGFLLFRVPNPLAADSVALRWPDGERSLPEDALRRLRRPPTTFAVREFAAPASVTTGSEATLTLTVENVGDADGTFVAGLNRTGPEIAYAPVEAVSIDAAAGESATWTHSYTPTVPAPDEDLSFDFVMHWRGGDERATVGVEPRG</sequence>
<dbReference type="PROSITE" id="PS51257">
    <property type="entry name" value="PROKAR_LIPOPROTEIN"/>
    <property type="match status" value="1"/>
</dbReference>
<feature type="compositionally biased region" description="Low complexity" evidence="1">
    <location>
        <begin position="34"/>
        <end position="58"/>
    </location>
</feature>
<evidence type="ECO:0000313" key="2">
    <source>
        <dbReference type="EMBL" id="SFR61525.1"/>
    </source>
</evidence>
<accession>A0A1I6I453</accession>
<dbReference type="OrthoDB" id="270566at2157"/>
<dbReference type="STRING" id="553469.SAMN04487947_2843"/>
<protein>
    <recommendedName>
        <fullName evidence="4">CARDB protein</fullName>
    </recommendedName>
</protein>
<dbReference type="EMBL" id="FOYT01000002">
    <property type="protein sequence ID" value="SFR61525.1"/>
    <property type="molecule type" value="Genomic_DNA"/>
</dbReference>
<evidence type="ECO:0008006" key="4">
    <source>
        <dbReference type="Google" id="ProtNLM"/>
    </source>
</evidence>
<dbReference type="InterPro" id="IPR013783">
    <property type="entry name" value="Ig-like_fold"/>
</dbReference>
<evidence type="ECO:0000256" key="1">
    <source>
        <dbReference type="SAM" id="MobiDB-lite"/>
    </source>
</evidence>
<evidence type="ECO:0000313" key="3">
    <source>
        <dbReference type="Proteomes" id="UP000198531"/>
    </source>
</evidence>
<reference evidence="3" key="1">
    <citation type="submission" date="2016-10" db="EMBL/GenBank/DDBJ databases">
        <authorList>
            <person name="Varghese N."/>
            <person name="Submissions S."/>
        </authorList>
    </citation>
    <scope>NUCLEOTIDE SEQUENCE [LARGE SCALE GENOMIC DNA]</scope>
    <source>
        <strain evidence="3">CGMCC 1.7736</strain>
    </source>
</reference>
<dbReference type="Gene3D" id="2.60.40.10">
    <property type="entry name" value="Immunoglobulins"/>
    <property type="match status" value="1"/>
</dbReference>
<dbReference type="AlphaFoldDB" id="A0A1I6I453"/>
<dbReference type="RefSeq" id="WP_089808679.1">
    <property type="nucleotide sequence ID" value="NZ_FOYT01000002.1"/>
</dbReference>
<feature type="region of interest" description="Disordered" evidence="1">
    <location>
        <begin position="21"/>
        <end position="58"/>
    </location>
</feature>
<organism evidence="2 3">
    <name type="scientific">Halogeometricum rufum</name>
    <dbReference type="NCBI Taxonomy" id="553469"/>
    <lineage>
        <taxon>Archaea</taxon>
        <taxon>Methanobacteriati</taxon>
        <taxon>Methanobacteriota</taxon>
        <taxon>Stenosarchaea group</taxon>
        <taxon>Halobacteria</taxon>
        <taxon>Halobacteriales</taxon>
        <taxon>Haloferacaceae</taxon>
        <taxon>Halogeometricum</taxon>
    </lineage>
</organism>
<gene>
    <name evidence="2" type="ORF">SAMN04487947_2843</name>
</gene>
<proteinExistence type="predicted"/>
<keyword evidence="3" id="KW-1185">Reference proteome</keyword>
<dbReference type="Proteomes" id="UP000198531">
    <property type="component" value="Unassembled WGS sequence"/>
</dbReference>